<dbReference type="Proteomes" id="UP000277294">
    <property type="component" value="Unassembled WGS sequence"/>
</dbReference>
<evidence type="ECO:0000259" key="2">
    <source>
        <dbReference type="PROSITE" id="PS50404"/>
    </source>
</evidence>
<evidence type="ECO:0000259" key="3">
    <source>
        <dbReference type="PROSITE" id="PS50405"/>
    </source>
</evidence>
<accession>A0A3P4B921</accession>
<dbReference type="Gene3D" id="3.40.30.10">
    <property type="entry name" value="Glutaredoxin"/>
    <property type="match status" value="1"/>
</dbReference>
<name>A0A3P4B921_9BURK</name>
<dbReference type="CDD" id="cd03042">
    <property type="entry name" value="GST_N_Zeta"/>
    <property type="match status" value="1"/>
</dbReference>
<dbReference type="PROSITE" id="PS50405">
    <property type="entry name" value="GST_CTER"/>
    <property type="match status" value="1"/>
</dbReference>
<feature type="domain" description="GST N-terminal" evidence="2">
    <location>
        <begin position="1"/>
        <end position="80"/>
    </location>
</feature>
<dbReference type="GO" id="GO:0004364">
    <property type="term" value="F:glutathione transferase activity"/>
    <property type="evidence" value="ECO:0007669"/>
    <property type="project" value="TreeGrafter"/>
</dbReference>
<dbReference type="NCBIfam" id="TIGR01262">
    <property type="entry name" value="maiA"/>
    <property type="match status" value="1"/>
</dbReference>
<dbReference type="SFLD" id="SFLDS00019">
    <property type="entry name" value="Glutathione_Transferase_(cytos"/>
    <property type="match status" value="1"/>
</dbReference>
<gene>
    <name evidence="4" type="primary">nagL_3</name>
    <name evidence="4" type="ORF">PIGHUM_04305</name>
</gene>
<dbReference type="Pfam" id="PF02798">
    <property type="entry name" value="GST_N"/>
    <property type="match status" value="1"/>
</dbReference>
<dbReference type="Gene3D" id="1.20.1050.10">
    <property type="match status" value="1"/>
</dbReference>
<reference evidence="4 5" key="1">
    <citation type="submission" date="2018-10" db="EMBL/GenBank/DDBJ databases">
        <authorList>
            <person name="Criscuolo A."/>
        </authorList>
    </citation>
    <scope>NUCLEOTIDE SEQUENCE [LARGE SCALE GENOMIC DNA]</scope>
    <source>
        <strain evidence="4">DnA1</strain>
    </source>
</reference>
<evidence type="ECO:0000256" key="1">
    <source>
        <dbReference type="ARBA" id="ARBA00010007"/>
    </source>
</evidence>
<dbReference type="SFLD" id="SFLDG00358">
    <property type="entry name" value="Main_(cytGST)"/>
    <property type="match status" value="1"/>
</dbReference>
<dbReference type="InterPro" id="IPR004045">
    <property type="entry name" value="Glutathione_S-Trfase_N"/>
</dbReference>
<dbReference type="GO" id="GO:0016034">
    <property type="term" value="F:maleylacetoacetate isomerase activity"/>
    <property type="evidence" value="ECO:0007669"/>
    <property type="project" value="TreeGrafter"/>
</dbReference>
<organism evidence="4 5">
    <name type="scientific">Pigmentiphaga humi</name>
    <dbReference type="NCBI Taxonomy" id="2478468"/>
    <lineage>
        <taxon>Bacteria</taxon>
        <taxon>Pseudomonadati</taxon>
        <taxon>Pseudomonadota</taxon>
        <taxon>Betaproteobacteria</taxon>
        <taxon>Burkholderiales</taxon>
        <taxon>Alcaligenaceae</taxon>
        <taxon>Pigmentiphaga</taxon>
    </lineage>
</organism>
<dbReference type="SUPFAM" id="SSF52833">
    <property type="entry name" value="Thioredoxin-like"/>
    <property type="match status" value="1"/>
</dbReference>
<dbReference type="EC" id="5.2.1.4" evidence="4"/>
<dbReference type="InterPro" id="IPR040079">
    <property type="entry name" value="Glutathione_S-Trfase"/>
</dbReference>
<dbReference type="Pfam" id="PF13410">
    <property type="entry name" value="GST_C_2"/>
    <property type="match status" value="1"/>
</dbReference>
<sequence>MELYSFFNSSTSYRVRIALALKGLAYEYHGVNIRVLEHRAADYVAKNPSANVPLLVDGDVQLGQSIAIIDYLDARHPAVRLIPQDPVQRARVLELSLAIACDIHPVNNLRILKYLTDVLKVTDEQKQAWYVHWIADGFAAVERLLQAHGSGPYCFGDAPTLADCSLIPQVANAQRMGCDTSAYPRLMAVYEHCQKQPAFQQAAPAKQPDFQPPPTR</sequence>
<dbReference type="OrthoDB" id="509852at2"/>
<evidence type="ECO:0000313" key="5">
    <source>
        <dbReference type="Proteomes" id="UP000277294"/>
    </source>
</evidence>
<dbReference type="InterPro" id="IPR036249">
    <property type="entry name" value="Thioredoxin-like_sf"/>
</dbReference>
<dbReference type="PANTHER" id="PTHR42673:SF4">
    <property type="entry name" value="MALEYLACETOACETATE ISOMERASE"/>
    <property type="match status" value="1"/>
</dbReference>
<dbReference type="GO" id="GO:0006749">
    <property type="term" value="P:glutathione metabolic process"/>
    <property type="evidence" value="ECO:0007669"/>
    <property type="project" value="TreeGrafter"/>
</dbReference>
<dbReference type="RefSeq" id="WP_124081794.1">
    <property type="nucleotide sequence ID" value="NZ_UWPJ01000038.1"/>
</dbReference>
<protein>
    <submittedName>
        <fullName evidence="4">Maleylpyruvate isomerase</fullName>
        <ecNumber evidence="4">5.2.1.4</ecNumber>
    </submittedName>
</protein>
<dbReference type="InterPro" id="IPR036282">
    <property type="entry name" value="Glutathione-S-Trfase_C_sf"/>
</dbReference>
<dbReference type="GO" id="GO:0050077">
    <property type="term" value="F:maleylpyruvate isomerase activity"/>
    <property type="evidence" value="ECO:0007669"/>
    <property type="project" value="UniProtKB-EC"/>
</dbReference>
<comment type="similarity">
    <text evidence="1">Belongs to the GST superfamily. Zeta family.</text>
</comment>
<dbReference type="AlphaFoldDB" id="A0A3P4B921"/>
<dbReference type="InterPro" id="IPR034330">
    <property type="entry name" value="GST_Zeta_C"/>
</dbReference>
<dbReference type="SUPFAM" id="SSF47616">
    <property type="entry name" value="GST C-terminal domain-like"/>
    <property type="match status" value="1"/>
</dbReference>
<dbReference type="FunFam" id="1.20.1050.10:FF:000017">
    <property type="entry name" value="Maleylacetoacetate isomerase"/>
    <property type="match status" value="1"/>
</dbReference>
<proteinExistence type="inferred from homology"/>
<dbReference type="InterPro" id="IPR034333">
    <property type="entry name" value="GST_Zeta_N"/>
</dbReference>
<dbReference type="InterPro" id="IPR010987">
    <property type="entry name" value="Glutathione-S-Trfase_C-like"/>
</dbReference>
<keyword evidence="5" id="KW-1185">Reference proteome</keyword>
<dbReference type="EMBL" id="UWPJ01000038">
    <property type="protein sequence ID" value="VCU72208.1"/>
    <property type="molecule type" value="Genomic_DNA"/>
</dbReference>
<dbReference type="GO" id="GO:0006559">
    <property type="term" value="P:L-phenylalanine catabolic process"/>
    <property type="evidence" value="ECO:0007669"/>
    <property type="project" value="TreeGrafter"/>
</dbReference>
<dbReference type="InterPro" id="IPR005955">
    <property type="entry name" value="GST_Zeta"/>
</dbReference>
<keyword evidence="4" id="KW-0413">Isomerase</keyword>
<dbReference type="GO" id="GO:0005737">
    <property type="term" value="C:cytoplasm"/>
    <property type="evidence" value="ECO:0007669"/>
    <property type="project" value="InterPro"/>
</dbReference>
<dbReference type="PROSITE" id="PS50404">
    <property type="entry name" value="GST_NTER"/>
    <property type="match status" value="1"/>
</dbReference>
<evidence type="ECO:0000313" key="4">
    <source>
        <dbReference type="EMBL" id="VCU72208.1"/>
    </source>
</evidence>
<keyword evidence="4" id="KW-0670">Pyruvate</keyword>
<dbReference type="PANTHER" id="PTHR42673">
    <property type="entry name" value="MALEYLACETOACETATE ISOMERASE"/>
    <property type="match status" value="1"/>
</dbReference>
<feature type="domain" description="GST C-terminal" evidence="3">
    <location>
        <begin position="85"/>
        <end position="215"/>
    </location>
</feature>
<dbReference type="CDD" id="cd03191">
    <property type="entry name" value="GST_C_Zeta"/>
    <property type="match status" value="1"/>
</dbReference>